<proteinExistence type="inferred from homology"/>
<evidence type="ECO:0000256" key="6">
    <source>
        <dbReference type="SAM" id="SignalP"/>
    </source>
</evidence>
<sequence length="559" mass="62895">MLKFKKIISICMVLAMCFSLAACSTPGQKEEPAGTTEPTTAPETTTPETTTPEKKVLRYSLLADAPTLDPQLMNSIPSATVGFHIYEGLMRNHVGEILPGMAESYEVSDDGKTYTFHLRDAKWSDGVEIKAQDYEYGMRRLVDPATASDYSFLVTSLIKNAGEINASKMPVEELGVKAVDEKTLTIELNNPTGYFLSMLSMSQLCPVRQDLVEEYGKDFSADADKNVYSGPFIVKEWKHEDRIILEKNPNYWDADAVKLDEVHILTVADPMTAVAMYEQGELDQVNVPAEILSNYKDDVTYYNDGANDFMKLNMDGSCELDNKDLRLAINYAINREDFVLLSTQNLYQPNPRYVLPQVNGVEGEYGNEYPYEAFPLKGDTEKAKEHLANAMTALGVTDPSKIDVELLTADQERTRIEAEILQSQIQTALGITVTIRQVPYKQRLKMESDHEFEMVVTGWVPDYPDPMSYLELWPTNSPYNHGSYSSSVYDGYINEALSNTDPQQRMDALFNAEKTLLEDGGIVPLQLRRNAMLLSPKVQGFETYFVGINYDYIYADIIE</sequence>
<dbReference type="Proteomes" id="UP001519342">
    <property type="component" value="Unassembled WGS sequence"/>
</dbReference>
<comment type="caution">
    <text evidence="8">The sequence shown here is derived from an EMBL/GenBank/DDBJ whole genome shotgun (WGS) entry which is preliminary data.</text>
</comment>
<keyword evidence="3" id="KW-0813">Transport</keyword>
<dbReference type="PANTHER" id="PTHR30290:SF10">
    <property type="entry name" value="PERIPLASMIC OLIGOPEPTIDE-BINDING PROTEIN-RELATED"/>
    <property type="match status" value="1"/>
</dbReference>
<dbReference type="RefSeq" id="WP_209511263.1">
    <property type="nucleotide sequence ID" value="NZ_JAGGKS010000003.1"/>
</dbReference>
<feature type="region of interest" description="Disordered" evidence="5">
    <location>
        <begin position="27"/>
        <end position="52"/>
    </location>
</feature>
<evidence type="ECO:0000313" key="8">
    <source>
        <dbReference type="EMBL" id="MBP1925535.1"/>
    </source>
</evidence>
<dbReference type="EMBL" id="JAGGKS010000003">
    <property type="protein sequence ID" value="MBP1925535.1"/>
    <property type="molecule type" value="Genomic_DNA"/>
</dbReference>
<keyword evidence="9" id="KW-1185">Reference proteome</keyword>
<dbReference type="CDD" id="cd08504">
    <property type="entry name" value="PBP2_OppA"/>
    <property type="match status" value="1"/>
</dbReference>
<reference evidence="8 9" key="1">
    <citation type="submission" date="2021-03" db="EMBL/GenBank/DDBJ databases">
        <title>Genomic Encyclopedia of Type Strains, Phase IV (KMG-IV): sequencing the most valuable type-strain genomes for metagenomic binning, comparative biology and taxonomic classification.</title>
        <authorList>
            <person name="Goeker M."/>
        </authorList>
    </citation>
    <scope>NUCLEOTIDE SEQUENCE [LARGE SCALE GENOMIC DNA]</scope>
    <source>
        <strain evidence="8 9">DSM 24004</strain>
    </source>
</reference>
<evidence type="ECO:0000256" key="1">
    <source>
        <dbReference type="ARBA" id="ARBA00004196"/>
    </source>
</evidence>
<dbReference type="Gene3D" id="3.90.76.10">
    <property type="entry name" value="Dipeptide-binding Protein, Domain 1"/>
    <property type="match status" value="1"/>
</dbReference>
<dbReference type="InterPro" id="IPR030678">
    <property type="entry name" value="Peptide/Ni-bd"/>
</dbReference>
<evidence type="ECO:0000256" key="4">
    <source>
        <dbReference type="ARBA" id="ARBA00022729"/>
    </source>
</evidence>
<feature type="signal peptide" evidence="6">
    <location>
        <begin position="1"/>
        <end position="21"/>
    </location>
</feature>
<evidence type="ECO:0000256" key="2">
    <source>
        <dbReference type="ARBA" id="ARBA00005695"/>
    </source>
</evidence>
<feature type="compositionally biased region" description="Low complexity" evidence="5">
    <location>
        <begin position="33"/>
        <end position="50"/>
    </location>
</feature>
<evidence type="ECO:0000256" key="5">
    <source>
        <dbReference type="SAM" id="MobiDB-lite"/>
    </source>
</evidence>
<dbReference type="PANTHER" id="PTHR30290">
    <property type="entry name" value="PERIPLASMIC BINDING COMPONENT OF ABC TRANSPORTER"/>
    <property type="match status" value="1"/>
</dbReference>
<evidence type="ECO:0000313" key="9">
    <source>
        <dbReference type="Proteomes" id="UP001519342"/>
    </source>
</evidence>
<dbReference type="InterPro" id="IPR000914">
    <property type="entry name" value="SBP_5_dom"/>
</dbReference>
<organism evidence="8 9">
    <name type="scientific">Sedimentibacter acidaminivorans</name>
    <dbReference type="NCBI Taxonomy" id="913099"/>
    <lineage>
        <taxon>Bacteria</taxon>
        <taxon>Bacillati</taxon>
        <taxon>Bacillota</taxon>
        <taxon>Tissierellia</taxon>
        <taxon>Sedimentibacter</taxon>
    </lineage>
</organism>
<evidence type="ECO:0000259" key="7">
    <source>
        <dbReference type="Pfam" id="PF00496"/>
    </source>
</evidence>
<dbReference type="Pfam" id="PF00496">
    <property type="entry name" value="SBP_bac_5"/>
    <property type="match status" value="1"/>
</dbReference>
<comment type="similarity">
    <text evidence="2">Belongs to the bacterial solute-binding protein 5 family.</text>
</comment>
<evidence type="ECO:0000256" key="3">
    <source>
        <dbReference type="ARBA" id="ARBA00022448"/>
    </source>
</evidence>
<feature type="chain" id="PRO_5046346646" evidence="6">
    <location>
        <begin position="22"/>
        <end position="559"/>
    </location>
</feature>
<dbReference type="Gene3D" id="3.40.190.10">
    <property type="entry name" value="Periplasmic binding protein-like II"/>
    <property type="match status" value="1"/>
</dbReference>
<accession>A0ABS4GCW5</accession>
<comment type="subcellular location">
    <subcellularLocation>
        <location evidence="1">Cell envelope</location>
    </subcellularLocation>
</comment>
<dbReference type="Gene3D" id="3.10.105.10">
    <property type="entry name" value="Dipeptide-binding Protein, Domain 3"/>
    <property type="match status" value="1"/>
</dbReference>
<name>A0ABS4GCW5_9FIRM</name>
<dbReference type="PIRSF" id="PIRSF002741">
    <property type="entry name" value="MppA"/>
    <property type="match status" value="1"/>
</dbReference>
<dbReference type="InterPro" id="IPR039424">
    <property type="entry name" value="SBP_5"/>
</dbReference>
<feature type="domain" description="Solute-binding protein family 5" evidence="7">
    <location>
        <begin position="96"/>
        <end position="478"/>
    </location>
</feature>
<dbReference type="PROSITE" id="PS51257">
    <property type="entry name" value="PROKAR_LIPOPROTEIN"/>
    <property type="match status" value="1"/>
</dbReference>
<gene>
    <name evidence="8" type="ORF">J2Z76_001394</name>
</gene>
<dbReference type="SUPFAM" id="SSF53850">
    <property type="entry name" value="Periplasmic binding protein-like II"/>
    <property type="match status" value="1"/>
</dbReference>
<keyword evidence="4 6" id="KW-0732">Signal</keyword>
<protein>
    <submittedName>
        <fullName evidence="8">Oligopeptide transport system substrate-binding protein</fullName>
    </submittedName>
</protein>